<feature type="compositionally biased region" description="Low complexity" evidence="9">
    <location>
        <begin position="1"/>
        <end position="27"/>
    </location>
</feature>
<feature type="region of interest" description="Disordered" evidence="9">
    <location>
        <begin position="1"/>
        <end position="29"/>
    </location>
</feature>
<feature type="transmembrane region" description="Helical" evidence="10">
    <location>
        <begin position="107"/>
        <end position="128"/>
    </location>
</feature>
<feature type="transmembrane region" description="Helical" evidence="10">
    <location>
        <begin position="455"/>
        <end position="483"/>
    </location>
</feature>
<keyword evidence="3" id="KW-0813">Transport</keyword>
<feature type="transmembrane region" description="Helical" evidence="10">
    <location>
        <begin position="221"/>
        <end position="243"/>
    </location>
</feature>
<evidence type="ECO:0000256" key="1">
    <source>
        <dbReference type="ARBA" id="ARBA00004128"/>
    </source>
</evidence>
<dbReference type="Proteomes" id="UP000785200">
    <property type="component" value="Unassembled WGS sequence"/>
</dbReference>
<comment type="similarity">
    <text evidence="2">Belongs to the major facilitator superfamily.</text>
</comment>
<protein>
    <recommendedName>
        <fullName evidence="8">Probable transporter MCH1</fullName>
    </recommendedName>
</protein>
<feature type="transmembrane region" description="Helical" evidence="10">
    <location>
        <begin position="183"/>
        <end position="201"/>
    </location>
</feature>
<evidence type="ECO:0000256" key="8">
    <source>
        <dbReference type="ARBA" id="ARBA00039330"/>
    </source>
</evidence>
<evidence type="ECO:0000256" key="6">
    <source>
        <dbReference type="ARBA" id="ARBA00022989"/>
    </source>
</evidence>
<dbReference type="InterPro" id="IPR036259">
    <property type="entry name" value="MFS_trans_sf"/>
</dbReference>
<feature type="transmembrane region" description="Helical" evidence="10">
    <location>
        <begin position="365"/>
        <end position="388"/>
    </location>
</feature>
<feature type="transmembrane region" description="Helical" evidence="10">
    <location>
        <begin position="490"/>
        <end position="511"/>
    </location>
</feature>
<feature type="transmembrane region" description="Helical" evidence="10">
    <location>
        <begin position="77"/>
        <end position="100"/>
    </location>
</feature>
<accession>A0A9P6VDZ0</accession>
<evidence type="ECO:0000313" key="11">
    <source>
        <dbReference type="EMBL" id="KAG0645888.1"/>
    </source>
</evidence>
<feature type="transmembrane region" description="Helical" evidence="10">
    <location>
        <begin position="329"/>
        <end position="353"/>
    </location>
</feature>
<evidence type="ECO:0000313" key="12">
    <source>
        <dbReference type="Proteomes" id="UP000785200"/>
    </source>
</evidence>
<reference evidence="11" key="1">
    <citation type="submission" date="2019-07" db="EMBL/GenBank/DDBJ databases">
        <title>Hyphodiscus hymeniophilus genome sequencing and assembly.</title>
        <authorList>
            <person name="Kramer G."/>
            <person name="Nodwell J."/>
        </authorList>
    </citation>
    <scope>NUCLEOTIDE SEQUENCE</scope>
    <source>
        <strain evidence="11">ATCC 34498</strain>
    </source>
</reference>
<evidence type="ECO:0000256" key="10">
    <source>
        <dbReference type="SAM" id="Phobius"/>
    </source>
</evidence>
<feature type="transmembrane region" description="Helical" evidence="10">
    <location>
        <begin position="542"/>
        <end position="561"/>
    </location>
</feature>
<keyword evidence="5 10" id="KW-0812">Transmembrane</keyword>
<dbReference type="InterPro" id="IPR011701">
    <property type="entry name" value="MFS"/>
</dbReference>
<keyword evidence="4" id="KW-0926">Vacuole</keyword>
<name>A0A9P6VDZ0_9HELO</name>
<comment type="subcellular location">
    <subcellularLocation>
        <location evidence="1">Vacuole membrane</location>
        <topology evidence="1">Multi-pass membrane protein</topology>
    </subcellularLocation>
</comment>
<comment type="caution">
    <text evidence="11">The sequence shown here is derived from an EMBL/GenBank/DDBJ whole genome shotgun (WGS) entry which is preliminary data.</text>
</comment>
<dbReference type="AlphaFoldDB" id="A0A9P6VDZ0"/>
<evidence type="ECO:0000256" key="5">
    <source>
        <dbReference type="ARBA" id="ARBA00022692"/>
    </source>
</evidence>
<dbReference type="SUPFAM" id="SSF103473">
    <property type="entry name" value="MFS general substrate transporter"/>
    <property type="match status" value="1"/>
</dbReference>
<keyword evidence="6 10" id="KW-1133">Transmembrane helix</keyword>
<evidence type="ECO:0000256" key="9">
    <source>
        <dbReference type="SAM" id="MobiDB-lite"/>
    </source>
</evidence>
<gene>
    <name evidence="11" type="ORF">D0Z07_8050</name>
</gene>
<feature type="transmembrane region" description="Helical" evidence="10">
    <location>
        <begin position="148"/>
        <end position="171"/>
    </location>
</feature>
<feature type="transmembrane region" description="Helical" evidence="10">
    <location>
        <begin position="39"/>
        <end position="65"/>
    </location>
</feature>
<organism evidence="11 12">
    <name type="scientific">Hyphodiscus hymeniophilus</name>
    <dbReference type="NCBI Taxonomy" id="353542"/>
    <lineage>
        <taxon>Eukaryota</taxon>
        <taxon>Fungi</taxon>
        <taxon>Dikarya</taxon>
        <taxon>Ascomycota</taxon>
        <taxon>Pezizomycotina</taxon>
        <taxon>Leotiomycetes</taxon>
        <taxon>Helotiales</taxon>
        <taxon>Hyphodiscaceae</taxon>
        <taxon>Hyphodiscus</taxon>
    </lineage>
</organism>
<dbReference type="PANTHER" id="PTHR21576:SF45">
    <property type="entry name" value="TRANSPORTER MCH1-RELATED"/>
    <property type="match status" value="1"/>
</dbReference>
<dbReference type="CDD" id="cd17354">
    <property type="entry name" value="MFS_Mch1p_like"/>
    <property type="match status" value="1"/>
</dbReference>
<sequence>MANTRTPLLSRDTSSLRTSSSSHSLSSLERHTQSKAREVIRYVAFSSAILSCLCAGSITAFSLYGHLFQERLRYTQLQVNSVIIGAELAMYLPVPLFGYLCDRVGPAPLSFVSAILFGVAYLLAAFTYKSGAKDISGFTHERGWPLSVMVLAFCIVGMATTCMYISAVTTCAKNFGRGKYRGLALAAPIAAFGLSGMWLSQVGERVLYEHLPNGKRGDVDVFKFFLFLAITLLAVGLLGTFLLKVVNEEELIDEAVEELERSGLLEDSEFFRRANGGGGYGSVDERLNDENAEARRVEEAKALEEEEARKKTWLLNEETRRFVKDHTMWSLALGFFFISGPGEAFITNIGTIIRTLYPPIMNPTVIPTSAATHVSIVAITSTVARLLFGTLTDLLAPTSVGHHYQSASNSLASLPPRNERFTISRIAFLIASALLIALGQVILASGVIQNHAERLWIVSTLIGSGYGAIFSLTPLIITVIWGVENFGTNWGIVAMVPALGATVWGVVYSTVYQWGADKTAASRDLDLEEDVLCYGKQCYATTFWAMAISVLAGCGLLLWAWKGRGGWSQRGIAV</sequence>
<proteinExistence type="inferred from homology"/>
<evidence type="ECO:0000256" key="7">
    <source>
        <dbReference type="ARBA" id="ARBA00023136"/>
    </source>
</evidence>
<dbReference type="Pfam" id="PF07690">
    <property type="entry name" value="MFS_1"/>
    <property type="match status" value="1"/>
</dbReference>
<dbReference type="PANTHER" id="PTHR21576">
    <property type="entry name" value="UNCHARACTERIZED NODULIN-LIKE PROTEIN"/>
    <property type="match status" value="1"/>
</dbReference>
<feature type="transmembrane region" description="Helical" evidence="10">
    <location>
        <begin position="426"/>
        <end position="449"/>
    </location>
</feature>
<dbReference type="EMBL" id="VNKQ01000017">
    <property type="protein sequence ID" value="KAG0645888.1"/>
    <property type="molecule type" value="Genomic_DNA"/>
</dbReference>
<evidence type="ECO:0000256" key="3">
    <source>
        <dbReference type="ARBA" id="ARBA00022448"/>
    </source>
</evidence>
<dbReference type="GO" id="GO:0000329">
    <property type="term" value="C:fungal-type vacuole membrane"/>
    <property type="evidence" value="ECO:0007669"/>
    <property type="project" value="TreeGrafter"/>
</dbReference>
<keyword evidence="12" id="KW-1185">Reference proteome</keyword>
<dbReference type="OrthoDB" id="199930at2759"/>
<evidence type="ECO:0000256" key="2">
    <source>
        <dbReference type="ARBA" id="ARBA00008335"/>
    </source>
</evidence>
<keyword evidence="7 10" id="KW-0472">Membrane</keyword>
<dbReference type="GO" id="GO:0022857">
    <property type="term" value="F:transmembrane transporter activity"/>
    <property type="evidence" value="ECO:0007669"/>
    <property type="project" value="InterPro"/>
</dbReference>
<evidence type="ECO:0000256" key="4">
    <source>
        <dbReference type="ARBA" id="ARBA00022554"/>
    </source>
</evidence>
<dbReference type="Gene3D" id="1.20.1250.20">
    <property type="entry name" value="MFS general substrate transporter like domains"/>
    <property type="match status" value="2"/>
</dbReference>